<organism evidence="1 2">
    <name type="scientific">Jannaschia pohangensis</name>
    <dbReference type="NCBI Taxonomy" id="390807"/>
    <lineage>
        <taxon>Bacteria</taxon>
        <taxon>Pseudomonadati</taxon>
        <taxon>Pseudomonadota</taxon>
        <taxon>Alphaproteobacteria</taxon>
        <taxon>Rhodobacterales</taxon>
        <taxon>Roseobacteraceae</taxon>
        <taxon>Jannaschia</taxon>
    </lineage>
</organism>
<gene>
    <name evidence="1" type="ORF">SAMN04488095_3173</name>
</gene>
<dbReference type="RefSeq" id="WP_092783004.1">
    <property type="nucleotide sequence ID" value="NZ_FORA01000004.1"/>
</dbReference>
<dbReference type="PANTHER" id="PTHR45458:SF1">
    <property type="entry name" value="SHORT CHAIN DEHYDROGENASE"/>
    <property type="match status" value="1"/>
</dbReference>
<dbReference type="InterPro" id="IPR052184">
    <property type="entry name" value="SDR_enzymes"/>
</dbReference>
<protein>
    <submittedName>
        <fullName evidence="1">Short-chain dehydrogenase</fullName>
    </submittedName>
</protein>
<dbReference type="PRINTS" id="PR00081">
    <property type="entry name" value="GDHRDH"/>
</dbReference>
<dbReference type="AlphaFoldDB" id="A0A1I3SJ05"/>
<evidence type="ECO:0000313" key="2">
    <source>
        <dbReference type="Proteomes" id="UP000199110"/>
    </source>
</evidence>
<name>A0A1I3SJ05_9RHOB</name>
<dbReference type="InterPro" id="IPR002347">
    <property type="entry name" value="SDR_fam"/>
</dbReference>
<dbReference type="InterPro" id="IPR036291">
    <property type="entry name" value="NAD(P)-bd_dom_sf"/>
</dbReference>
<dbReference type="EMBL" id="FORA01000004">
    <property type="protein sequence ID" value="SFJ58704.1"/>
    <property type="molecule type" value="Genomic_DNA"/>
</dbReference>
<dbReference type="STRING" id="390807.SAMN04488095_3173"/>
<proteinExistence type="predicted"/>
<dbReference type="Gene3D" id="3.40.50.720">
    <property type="entry name" value="NAD(P)-binding Rossmann-like Domain"/>
    <property type="match status" value="1"/>
</dbReference>
<keyword evidence="2" id="KW-1185">Reference proteome</keyword>
<accession>A0A1I3SJ05</accession>
<dbReference type="GO" id="GO:0016616">
    <property type="term" value="F:oxidoreductase activity, acting on the CH-OH group of donors, NAD or NADP as acceptor"/>
    <property type="evidence" value="ECO:0007669"/>
    <property type="project" value="TreeGrafter"/>
</dbReference>
<reference evidence="1 2" key="1">
    <citation type="submission" date="2016-10" db="EMBL/GenBank/DDBJ databases">
        <authorList>
            <person name="de Groot N.N."/>
        </authorList>
    </citation>
    <scope>NUCLEOTIDE SEQUENCE [LARGE SCALE GENOMIC DNA]</scope>
    <source>
        <strain evidence="1 2">DSM 19073</strain>
    </source>
</reference>
<sequence length="208" mass="21544">MRALVTGASRGIGAALVTEGQARGYEVWGTVRAGEGLLLDVTDAAAQARVAAEVGPLDLLVCNAGVYLDKGLGLSDLTFEGLQETFAANVAGVALTVQAQLRNLSPRSRVAIISSRMGSSTAVAGNAFAYRASKAAALNLGLNLAQALRDHGVAVGIYHPGWVQTDMGGAEAEVTSPASARGLWDRFEALDMARTGVFEDYRGRALAP</sequence>
<dbReference type="PANTHER" id="PTHR45458">
    <property type="entry name" value="SHORT-CHAIN DEHYDROGENASE/REDUCTASE SDR"/>
    <property type="match status" value="1"/>
</dbReference>
<dbReference type="Pfam" id="PF00106">
    <property type="entry name" value="adh_short"/>
    <property type="match status" value="1"/>
</dbReference>
<dbReference type="OrthoDB" id="9785826at2"/>
<dbReference type="Proteomes" id="UP000199110">
    <property type="component" value="Unassembled WGS sequence"/>
</dbReference>
<dbReference type="SUPFAM" id="SSF51735">
    <property type="entry name" value="NAD(P)-binding Rossmann-fold domains"/>
    <property type="match status" value="1"/>
</dbReference>
<evidence type="ECO:0000313" key="1">
    <source>
        <dbReference type="EMBL" id="SFJ58704.1"/>
    </source>
</evidence>